<organism evidence="4 5">
    <name type="scientific">Jaminaea rosea</name>
    <dbReference type="NCBI Taxonomy" id="1569628"/>
    <lineage>
        <taxon>Eukaryota</taxon>
        <taxon>Fungi</taxon>
        <taxon>Dikarya</taxon>
        <taxon>Basidiomycota</taxon>
        <taxon>Ustilaginomycotina</taxon>
        <taxon>Exobasidiomycetes</taxon>
        <taxon>Microstromatales</taxon>
        <taxon>Microstromatales incertae sedis</taxon>
        <taxon>Jaminaea</taxon>
    </lineage>
</organism>
<dbReference type="OrthoDB" id="3364872at2759"/>
<dbReference type="GO" id="GO:0005634">
    <property type="term" value="C:nucleus"/>
    <property type="evidence" value="ECO:0007669"/>
    <property type="project" value="TreeGrafter"/>
</dbReference>
<feature type="compositionally biased region" description="Basic residues" evidence="2">
    <location>
        <begin position="439"/>
        <end position="449"/>
    </location>
</feature>
<accession>A0A316US63</accession>
<gene>
    <name evidence="4" type="ORF">BDZ90DRAFT_227397</name>
</gene>
<dbReference type="Proteomes" id="UP000245884">
    <property type="component" value="Unassembled WGS sequence"/>
</dbReference>
<protein>
    <submittedName>
        <fullName evidence="4">BUD22-domain-containing protein</fullName>
    </submittedName>
</protein>
<feature type="region of interest" description="Disordered" evidence="2">
    <location>
        <begin position="191"/>
        <end position="557"/>
    </location>
</feature>
<evidence type="ECO:0000259" key="3">
    <source>
        <dbReference type="Pfam" id="PF09073"/>
    </source>
</evidence>
<dbReference type="GO" id="GO:0030490">
    <property type="term" value="P:maturation of SSU-rRNA"/>
    <property type="evidence" value="ECO:0007669"/>
    <property type="project" value="TreeGrafter"/>
</dbReference>
<dbReference type="PANTHER" id="PTHR23325:SF1">
    <property type="entry name" value="SERUM RESPONSE FACTOR-BINDING PROTEIN 1"/>
    <property type="match status" value="1"/>
</dbReference>
<feature type="compositionally biased region" description="Acidic residues" evidence="2">
    <location>
        <begin position="408"/>
        <end position="423"/>
    </location>
</feature>
<proteinExistence type="predicted"/>
<feature type="domain" description="Bud22" evidence="3">
    <location>
        <begin position="27"/>
        <end position="527"/>
    </location>
</feature>
<dbReference type="RefSeq" id="XP_025361773.1">
    <property type="nucleotide sequence ID" value="XM_025504754.1"/>
</dbReference>
<feature type="compositionally biased region" description="Basic residues" evidence="2">
    <location>
        <begin position="482"/>
        <end position="491"/>
    </location>
</feature>
<evidence type="ECO:0000256" key="2">
    <source>
        <dbReference type="SAM" id="MobiDB-lite"/>
    </source>
</evidence>
<dbReference type="GeneID" id="37026577"/>
<dbReference type="InterPro" id="IPR037393">
    <property type="entry name" value="Bud22/SRFB1"/>
</dbReference>
<sequence>MDETEAEDESGAEEAAPIDFDKIAKKMHHSLRQLHSAAKRSKQFEIQRLVKRIKGGGPSSKAEAGEDLEEQLTALKEIDLDSIASAALLAKLSKGKLLPKGAAAEGLKTDEARQAAKGVDEWPLLHGVWKEESLAKTWTVGSRAGDEQAASSPEKVKARLMSSKVLAEETAKAVEGLSRLVGKHGDATIAQVGTETSTSEVGKSTATTQLDTKAPKAAKSTAMATAAQDAEREWSGSEEDEDDDEEEDAEGAHASEGSSVQNESDDEGLDEAAIQEQIAQLGDLDQWDHLIGGSESEGGEDDEAADDDSDSEEEEAVATPTSAAAKKRKRSASPVVKRLKANKKIANDVKAPQPASNDDSASSEEDDEDDASDAESDASSSSSSSSRYLPTLSHGFVTHSLRTRDDDFSGGESDDDFEEDVEDNLPQGKGTKASAGQQKKNRMGQRARKALWEKKYGKNANHVKLREKERRKKEGGSEGRKGGYKPLRRGRNGQVLSDFVEPERKDSGWKRFPVAAADESAKPPPKAAAPAGREDVKGGPSRRTAAALRSSSSGEEQ</sequence>
<dbReference type="Pfam" id="PF09073">
    <property type="entry name" value="BUD22"/>
    <property type="match status" value="1"/>
</dbReference>
<dbReference type="EMBL" id="KZ819669">
    <property type="protein sequence ID" value="PWN27161.1"/>
    <property type="molecule type" value="Genomic_DNA"/>
</dbReference>
<evidence type="ECO:0000313" key="4">
    <source>
        <dbReference type="EMBL" id="PWN27161.1"/>
    </source>
</evidence>
<dbReference type="InterPro" id="IPR015158">
    <property type="entry name" value="Bud22_dom"/>
</dbReference>
<dbReference type="GO" id="GO:0030686">
    <property type="term" value="C:90S preribosome"/>
    <property type="evidence" value="ECO:0007669"/>
    <property type="project" value="TreeGrafter"/>
</dbReference>
<name>A0A316US63_9BASI</name>
<feature type="compositionally biased region" description="Acidic residues" evidence="2">
    <location>
        <begin position="361"/>
        <end position="376"/>
    </location>
</feature>
<keyword evidence="1" id="KW-0175">Coiled coil</keyword>
<feature type="compositionally biased region" description="Basic and acidic residues" evidence="2">
    <location>
        <begin position="464"/>
        <end position="481"/>
    </location>
</feature>
<feature type="compositionally biased region" description="Low complexity" evidence="2">
    <location>
        <begin position="215"/>
        <end position="228"/>
    </location>
</feature>
<keyword evidence="5" id="KW-1185">Reference proteome</keyword>
<feature type="compositionally biased region" description="Low complexity" evidence="2">
    <location>
        <begin position="541"/>
        <end position="557"/>
    </location>
</feature>
<feature type="compositionally biased region" description="Polar residues" evidence="2">
    <location>
        <begin position="191"/>
        <end position="211"/>
    </location>
</feature>
<feature type="compositionally biased region" description="Low complexity" evidence="2">
    <location>
        <begin position="377"/>
        <end position="386"/>
    </location>
</feature>
<feature type="compositionally biased region" description="Basic residues" evidence="2">
    <location>
        <begin position="325"/>
        <end position="343"/>
    </location>
</feature>
<evidence type="ECO:0000256" key="1">
    <source>
        <dbReference type="ARBA" id="ARBA00023054"/>
    </source>
</evidence>
<dbReference type="STRING" id="1569628.A0A316US63"/>
<reference evidence="4 5" key="1">
    <citation type="journal article" date="2018" name="Mol. Biol. Evol.">
        <title>Broad Genomic Sampling Reveals a Smut Pathogenic Ancestry of the Fungal Clade Ustilaginomycotina.</title>
        <authorList>
            <person name="Kijpornyongpan T."/>
            <person name="Mondo S.J."/>
            <person name="Barry K."/>
            <person name="Sandor L."/>
            <person name="Lee J."/>
            <person name="Lipzen A."/>
            <person name="Pangilinan J."/>
            <person name="LaButti K."/>
            <person name="Hainaut M."/>
            <person name="Henrissat B."/>
            <person name="Grigoriev I.V."/>
            <person name="Spatafora J.W."/>
            <person name="Aime M.C."/>
        </authorList>
    </citation>
    <scope>NUCLEOTIDE SEQUENCE [LARGE SCALE GENOMIC DNA]</scope>
    <source>
        <strain evidence="4 5">MCA 5214</strain>
    </source>
</reference>
<evidence type="ECO:0000313" key="5">
    <source>
        <dbReference type="Proteomes" id="UP000245884"/>
    </source>
</evidence>
<dbReference type="PANTHER" id="PTHR23325">
    <property type="entry name" value="SERUM RESPONSE FACTOR-BINDING"/>
    <property type="match status" value="1"/>
</dbReference>
<dbReference type="AlphaFoldDB" id="A0A316US63"/>
<feature type="compositionally biased region" description="Acidic residues" evidence="2">
    <location>
        <begin position="297"/>
        <end position="316"/>
    </location>
</feature>
<feature type="compositionally biased region" description="Acidic residues" evidence="2">
    <location>
        <begin position="236"/>
        <end position="249"/>
    </location>
</feature>